<reference evidence="1 2" key="1">
    <citation type="submission" date="2019-09" db="EMBL/GenBank/DDBJ databases">
        <title>Genome sequence and assembly of Taibaiella sp.</title>
        <authorList>
            <person name="Chhetri G."/>
        </authorList>
    </citation>
    <scope>NUCLEOTIDE SEQUENCE [LARGE SCALE GENOMIC DNA]</scope>
    <source>
        <strain evidence="1 2">KVB11</strain>
    </source>
</reference>
<gene>
    <name evidence="1" type="ORF">F0919_15420</name>
</gene>
<accession>A0A5M6CGE4</accession>
<organism evidence="1 2">
    <name type="scientific">Taibaiella lutea</name>
    <dbReference type="NCBI Taxonomy" id="2608001"/>
    <lineage>
        <taxon>Bacteria</taxon>
        <taxon>Pseudomonadati</taxon>
        <taxon>Bacteroidota</taxon>
        <taxon>Chitinophagia</taxon>
        <taxon>Chitinophagales</taxon>
        <taxon>Chitinophagaceae</taxon>
        <taxon>Taibaiella</taxon>
    </lineage>
</organism>
<proteinExistence type="predicted"/>
<comment type="caution">
    <text evidence="1">The sequence shown here is derived from an EMBL/GenBank/DDBJ whole genome shotgun (WGS) entry which is preliminary data.</text>
</comment>
<keyword evidence="2" id="KW-1185">Reference proteome</keyword>
<dbReference type="RefSeq" id="WP_150033691.1">
    <property type="nucleotide sequence ID" value="NZ_VWSH01000004.1"/>
</dbReference>
<protein>
    <submittedName>
        <fullName evidence="1">Uncharacterized protein</fullName>
    </submittedName>
</protein>
<dbReference type="Proteomes" id="UP000323632">
    <property type="component" value="Unassembled WGS sequence"/>
</dbReference>
<evidence type="ECO:0000313" key="2">
    <source>
        <dbReference type="Proteomes" id="UP000323632"/>
    </source>
</evidence>
<dbReference type="EMBL" id="VWSH01000004">
    <property type="protein sequence ID" value="KAA5532189.1"/>
    <property type="molecule type" value="Genomic_DNA"/>
</dbReference>
<dbReference type="AlphaFoldDB" id="A0A5M6CGE4"/>
<sequence length="93" mass="10792">MQIKLVTAEQFQFLKEGDILEKFPANGKAEAIFDNRRKAEINKYEIRTINHKKQSLSLVAAENVQGIFTWPGDEERLHTDCLSLVSEDIWWIS</sequence>
<evidence type="ECO:0000313" key="1">
    <source>
        <dbReference type="EMBL" id="KAA5532189.1"/>
    </source>
</evidence>
<name>A0A5M6CGE4_9BACT</name>